<keyword evidence="3" id="KW-1185">Reference proteome</keyword>
<organism evidence="2 3">
    <name type="scientific">Psophocarpus tetragonolobus</name>
    <name type="common">Winged bean</name>
    <name type="synonym">Dolichos tetragonolobus</name>
    <dbReference type="NCBI Taxonomy" id="3891"/>
    <lineage>
        <taxon>Eukaryota</taxon>
        <taxon>Viridiplantae</taxon>
        <taxon>Streptophyta</taxon>
        <taxon>Embryophyta</taxon>
        <taxon>Tracheophyta</taxon>
        <taxon>Spermatophyta</taxon>
        <taxon>Magnoliopsida</taxon>
        <taxon>eudicotyledons</taxon>
        <taxon>Gunneridae</taxon>
        <taxon>Pentapetalae</taxon>
        <taxon>rosids</taxon>
        <taxon>fabids</taxon>
        <taxon>Fabales</taxon>
        <taxon>Fabaceae</taxon>
        <taxon>Papilionoideae</taxon>
        <taxon>50 kb inversion clade</taxon>
        <taxon>NPAAA clade</taxon>
        <taxon>indigoferoid/millettioid clade</taxon>
        <taxon>Phaseoleae</taxon>
        <taxon>Psophocarpus</taxon>
    </lineage>
</organism>
<dbReference type="EMBL" id="JAYMYS010000002">
    <property type="protein sequence ID" value="KAK7405758.1"/>
    <property type="molecule type" value="Genomic_DNA"/>
</dbReference>
<name>A0AAN9XS15_PSOTE</name>
<sequence length="312" mass="35108">MKRKRRSNFTSTKHNVRTCLMLVGTNDKSTNDGKLSDSKSFEFSVVVDSEGTGKLSGDCTQQQKHGKRSKQNLDHAHVCSHEGHVVMSQAQPMVPPNTNYNILNVAYDIPNTTYGTIYGSPDAIFIIWFWLPHPTIKEPKDARGKAVMVIEDEIMHILVAKVMKKCLTISPTHCEVFIIELAGRELMKKSLTISPTHCEIFVTELAGKASILRVLQALSSLVTLLTEKEKDRVCVHICNSHLEPVKVDEKNLAFVKFSEKHRTLLNAFIRKNPGWLEKSFSIMLKVPRFIDNKVLTSNKKLSISIAITTTVH</sequence>
<proteinExistence type="predicted"/>
<evidence type="ECO:0000313" key="2">
    <source>
        <dbReference type="EMBL" id="KAK7405758.1"/>
    </source>
</evidence>
<accession>A0AAN9XS15</accession>
<dbReference type="Proteomes" id="UP001386955">
    <property type="component" value="Unassembled WGS sequence"/>
</dbReference>
<evidence type="ECO:0000313" key="3">
    <source>
        <dbReference type="Proteomes" id="UP001386955"/>
    </source>
</evidence>
<protein>
    <submittedName>
        <fullName evidence="2">Uncharacterized protein</fullName>
    </submittedName>
</protein>
<comment type="caution">
    <text evidence="2">The sequence shown here is derived from an EMBL/GenBank/DDBJ whole genome shotgun (WGS) entry which is preliminary data.</text>
</comment>
<gene>
    <name evidence="2" type="ORF">VNO78_07367</name>
</gene>
<reference evidence="2 3" key="1">
    <citation type="submission" date="2024-01" db="EMBL/GenBank/DDBJ databases">
        <title>The genomes of 5 underutilized Papilionoideae crops provide insights into root nodulation and disease resistanc.</title>
        <authorList>
            <person name="Jiang F."/>
        </authorList>
    </citation>
    <scope>NUCLEOTIDE SEQUENCE [LARGE SCALE GENOMIC DNA]</scope>
    <source>
        <strain evidence="2">DUOXIRENSHENG_FW03</strain>
        <tissue evidence="2">Leaves</tissue>
    </source>
</reference>
<dbReference type="AlphaFoldDB" id="A0AAN9XS15"/>
<feature type="region of interest" description="Disordered" evidence="1">
    <location>
        <begin position="51"/>
        <end position="71"/>
    </location>
</feature>
<evidence type="ECO:0000256" key="1">
    <source>
        <dbReference type="SAM" id="MobiDB-lite"/>
    </source>
</evidence>